<proteinExistence type="predicted"/>
<comment type="caution">
    <text evidence="1">The sequence shown here is derived from an EMBL/GenBank/DDBJ whole genome shotgun (WGS) entry which is preliminary data.</text>
</comment>
<gene>
    <name evidence="1" type="ORF">AGLY_010976</name>
</gene>
<dbReference type="AlphaFoldDB" id="A0A6G0TDG7"/>
<keyword evidence="2" id="KW-1185">Reference proteome</keyword>
<name>A0A6G0TDG7_APHGL</name>
<accession>A0A6G0TDG7</accession>
<dbReference type="Proteomes" id="UP000475862">
    <property type="component" value="Unassembled WGS sequence"/>
</dbReference>
<evidence type="ECO:0000313" key="2">
    <source>
        <dbReference type="Proteomes" id="UP000475862"/>
    </source>
</evidence>
<dbReference type="OrthoDB" id="10644872at2759"/>
<dbReference type="EMBL" id="VYZN01000042">
    <property type="protein sequence ID" value="KAE9530514.1"/>
    <property type="molecule type" value="Genomic_DNA"/>
</dbReference>
<evidence type="ECO:0000313" key="1">
    <source>
        <dbReference type="EMBL" id="KAE9530514.1"/>
    </source>
</evidence>
<reference evidence="1 2" key="1">
    <citation type="submission" date="2019-08" db="EMBL/GenBank/DDBJ databases">
        <title>The genome of the soybean aphid Biotype 1, its phylome, world population structure and adaptation to the North American continent.</title>
        <authorList>
            <person name="Giordano R."/>
            <person name="Donthu R.K."/>
            <person name="Hernandez A.G."/>
            <person name="Wright C.L."/>
            <person name="Zimin A.V."/>
        </authorList>
    </citation>
    <scope>NUCLEOTIDE SEQUENCE [LARGE SCALE GENOMIC DNA]</scope>
    <source>
        <tissue evidence="1">Whole aphids</tissue>
    </source>
</reference>
<sequence>MYVHLVNLDYRMINIETTLILYGHYVRKSALILRSKRERRGCPPSRSLTFEIVLNEYNIINFEFVKTSPIIQKNIYNNISMMVYIRSVNRSAKYQQVPQKRDLIVTSLFNLSCRNKRNIQAAVPIHELCVVIYSAPVLTTPSNSNGTLNPEAHEFKYKSLPEILSKSDDEPNKKNSENNKKIKVLMQDLSIQQLPFINRSRLQFMCERSSRECIEENHIGTGLGFEKLHIFVKFILVILSCNSFILYQLEETLQVIRGCTILMLYVYHIVPESSAIK</sequence>
<protein>
    <submittedName>
        <fullName evidence="1">Uncharacterized protein</fullName>
    </submittedName>
</protein>
<organism evidence="1 2">
    <name type="scientific">Aphis glycines</name>
    <name type="common">Soybean aphid</name>
    <dbReference type="NCBI Taxonomy" id="307491"/>
    <lineage>
        <taxon>Eukaryota</taxon>
        <taxon>Metazoa</taxon>
        <taxon>Ecdysozoa</taxon>
        <taxon>Arthropoda</taxon>
        <taxon>Hexapoda</taxon>
        <taxon>Insecta</taxon>
        <taxon>Pterygota</taxon>
        <taxon>Neoptera</taxon>
        <taxon>Paraneoptera</taxon>
        <taxon>Hemiptera</taxon>
        <taxon>Sternorrhyncha</taxon>
        <taxon>Aphidomorpha</taxon>
        <taxon>Aphidoidea</taxon>
        <taxon>Aphididae</taxon>
        <taxon>Aphidini</taxon>
        <taxon>Aphis</taxon>
        <taxon>Aphis</taxon>
    </lineage>
</organism>